<dbReference type="OrthoDB" id="5502510at2"/>
<feature type="coiled-coil region" evidence="2">
    <location>
        <begin position="331"/>
        <end position="376"/>
    </location>
</feature>
<dbReference type="SUPFAM" id="SSF56954">
    <property type="entry name" value="Outer membrane efflux proteins (OEP)"/>
    <property type="match status" value="1"/>
</dbReference>
<accession>A0A250IIU6</accession>
<evidence type="ECO:0000256" key="1">
    <source>
        <dbReference type="ARBA" id="ARBA00007613"/>
    </source>
</evidence>
<gene>
    <name evidence="4" type="ORF">MEBOL_004553</name>
</gene>
<feature type="signal peptide" evidence="3">
    <location>
        <begin position="1"/>
        <end position="21"/>
    </location>
</feature>
<protein>
    <submittedName>
        <fullName evidence="4">Heavy metal RND efflux outer membrane protein, CzcC family</fullName>
    </submittedName>
</protein>
<dbReference type="PANTHER" id="PTHR30203">
    <property type="entry name" value="OUTER MEMBRANE CATION EFFLUX PROTEIN"/>
    <property type="match status" value="1"/>
</dbReference>
<evidence type="ECO:0000313" key="5">
    <source>
        <dbReference type="Proteomes" id="UP000217289"/>
    </source>
</evidence>
<dbReference type="Pfam" id="PF02321">
    <property type="entry name" value="OEP"/>
    <property type="match status" value="1"/>
</dbReference>
<name>A0A250IIU6_9BACT</name>
<dbReference type="Proteomes" id="UP000217289">
    <property type="component" value="Chromosome"/>
</dbReference>
<dbReference type="Gene3D" id="1.20.1600.10">
    <property type="entry name" value="Outer membrane efflux proteins (OEP)"/>
    <property type="match status" value="1"/>
</dbReference>
<dbReference type="AlphaFoldDB" id="A0A250IIU6"/>
<dbReference type="RefSeq" id="WP_095979466.1">
    <property type="nucleotide sequence ID" value="NZ_CP022163.1"/>
</dbReference>
<dbReference type="InterPro" id="IPR003423">
    <property type="entry name" value="OMP_efflux"/>
</dbReference>
<sequence>MRRVPSLFLSCLLLGASTASAGSTAAVAPSAAATRDSLSLDSLPDEDGLAQLLWERSTEFTQARSRVDSAQADLTRTRLLPNPELDLSWNTLPLGPTNPPGLHRLRDVPNYQAGISQLVELGKRGPRQQSARAALASTALDVQSELRERTYDLLERVAAVATAQVRLDELERLTTDAARLTELQRIRQQRGDTAGLDVDRAVLEEAQLQGQLAEEHSHLTEALLECSRVAGLACVPFDHRETAAAFLTRRLARPASEPGDVQQRPDLRALQAQRQSAQADLTLARRGWVPDPTFRAGYVHDRFTESGNQLDSLFVGMSFPLPVFDHGQASARLASAQAEAAERTRQQLTAQAQRDLRALTAQRDALERRRQRVRQQNLPLASTLVERLDAAVKAGGASLQDLLFARRTYGQLLLDAAELDLNAFRLSVALDRAHATGPQAPAELRAHF</sequence>
<comment type="similarity">
    <text evidence="1">Belongs to the outer membrane factor (OMF) (TC 1.B.17) family.</text>
</comment>
<evidence type="ECO:0000256" key="3">
    <source>
        <dbReference type="SAM" id="SignalP"/>
    </source>
</evidence>
<keyword evidence="5" id="KW-1185">Reference proteome</keyword>
<dbReference type="GO" id="GO:0015562">
    <property type="term" value="F:efflux transmembrane transporter activity"/>
    <property type="evidence" value="ECO:0007669"/>
    <property type="project" value="InterPro"/>
</dbReference>
<proteinExistence type="inferred from homology"/>
<organism evidence="4 5">
    <name type="scientific">Melittangium boletus DSM 14713</name>
    <dbReference type="NCBI Taxonomy" id="1294270"/>
    <lineage>
        <taxon>Bacteria</taxon>
        <taxon>Pseudomonadati</taxon>
        <taxon>Myxococcota</taxon>
        <taxon>Myxococcia</taxon>
        <taxon>Myxococcales</taxon>
        <taxon>Cystobacterineae</taxon>
        <taxon>Archangiaceae</taxon>
        <taxon>Melittangium</taxon>
    </lineage>
</organism>
<dbReference type="KEGG" id="mbd:MEBOL_004553"/>
<dbReference type="InterPro" id="IPR010131">
    <property type="entry name" value="MdtP/NodT-like"/>
</dbReference>
<evidence type="ECO:0000313" key="4">
    <source>
        <dbReference type="EMBL" id="ATB31091.1"/>
    </source>
</evidence>
<feature type="chain" id="PRO_5012287011" evidence="3">
    <location>
        <begin position="22"/>
        <end position="448"/>
    </location>
</feature>
<keyword evidence="2" id="KW-0175">Coiled coil</keyword>
<dbReference type="PANTHER" id="PTHR30203:SF24">
    <property type="entry name" value="BLR4935 PROTEIN"/>
    <property type="match status" value="1"/>
</dbReference>
<reference evidence="4 5" key="1">
    <citation type="submission" date="2017-06" db="EMBL/GenBank/DDBJ databases">
        <authorList>
            <person name="Kim H.J."/>
            <person name="Triplett B.A."/>
        </authorList>
    </citation>
    <scope>NUCLEOTIDE SEQUENCE [LARGE SCALE GENOMIC DNA]</scope>
    <source>
        <strain evidence="4 5">DSM 14713</strain>
    </source>
</reference>
<dbReference type="EMBL" id="CP022163">
    <property type="protein sequence ID" value="ATB31091.1"/>
    <property type="molecule type" value="Genomic_DNA"/>
</dbReference>
<keyword evidence="3" id="KW-0732">Signal</keyword>
<evidence type="ECO:0000256" key="2">
    <source>
        <dbReference type="SAM" id="Coils"/>
    </source>
</evidence>